<proteinExistence type="inferred from homology"/>
<evidence type="ECO:0000256" key="4">
    <source>
        <dbReference type="ARBA" id="ARBA00022695"/>
    </source>
</evidence>
<evidence type="ECO:0000256" key="2">
    <source>
        <dbReference type="ARBA" id="ARBA00022478"/>
    </source>
</evidence>
<dbReference type="PANTHER" id="PTHR32248:SF4">
    <property type="entry name" value="RNA POLYMERASE SIGMA-54 FACTOR"/>
    <property type="match status" value="1"/>
</dbReference>
<evidence type="ECO:0000259" key="10">
    <source>
        <dbReference type="Pfam" id="PF04552"/>
    </source>
</evidence>
<dbReference type="PIRSF" id="PIRSF000774">
    <property type="entry name" value="RpoN"/>
    <property type="match status" value="1"/>
</dbReference>
<keyword evidence="6" id="KW-0731">Sigma factor</keyword>
<evidence type="ECO:0000256" key="1">
    <source>
        <dbReference type="ARBA" id="ARBA00008798"/>
    </source>
</evidence>
<dbReference type="PANTHER" id="PTHR32248">
    <property type="entry name" value="RNA POLYMERASE SIGMA-54 FACTOR"/>
    <property type="match status" value="1"/>
</dbReference>
<dbReference type="InterPro" id="IPR007634">
    <property type="entry name" value="RNA_pol_sigma_54_DNA-bd"/>
</dbReference>
<evidence type="ECO:0000256" key="9">
    <source>
        <dbReference type="SAM" id="MobiDB-lite"/>
    </source>
</evidence>
<dbReference type="Gene3D" id="1.10.10.60">
    <property type="entry name" value="Homeodomain-like"/>
    <property type="match status" value="1"/>
</dbReference>
<reference evidence="12" key="1">
    <citation type="submission" date="2022-07" db="EMBL/GenBank/DDBJ databases">
        <authorList>
            <person name="Jung M.-Y."/>
            <person name="Lee M."/>
        </authorList>
    </citation>
    <scope>NUCLEOTIDE SEQUENCE</scope>
    <source>
        <strain evidence="12">S8</strain>
    </source>
</reference>
<dbReference type="Proteomes" id="UP001059480">
    <property type="component" value="Unassembled WGS sequence"/>
</dbReference>
<evidence type="ECO:0000313" key="12">
    <source>
        <dbReference type="EMBL" id="MCQ9209661.1"/>
    </source>
</evidence>
<sequence>MKQTFGTSLGQSIQKQQSHQAKHDQSQTQKMMNQQQMRSLHMLELAQDALQDYLVEQMEGNPFIELADSPMESLENIYDLSREENSNLGELSLFDTLADRPIITIRDHLLHQILCYRDGDIRRLMIDLLDYLDDDGYIKLSPADLSNQLKVSQVLLSDALELLKNLDPAGIACQGLQEYWLLQIEQDSQAPDLAYLVVESYFEALTKREFSFIADSLQVDVADINHLLTYYKRLSTSPMSLYRNQFEESKAYIIPDLTIYKEDGDFKTIYHGGQKGQISFNQSYYNRMFKESAHDQEVQDYLKNHKSEYQALIASLNKREETLLKVMEAIVTIQKNYFLSNGAHLQDMRLQDVAEICKIHSSTVSRAIKDKYIYTSFGMLRLASLFSKTAHQEGQENKQLSEVHQLIKQLIDQEDKQKPLSDQKLQIQLEKEGYQLSRRVVAKYREELGIASSQGRKQR</sequence>
<feature type="domain" description="RNA polymerase sigma factor 54 DNA-binding" evidence="10">
    <location>
        <begin position="300"/>
        <end position="458"/>
    </location>
</feature>
<evidence type="ECO:0000256" key="8">
    <source>
        <dbReference type="ARBA" id="ARBA00023163"/>
    </source>
</evidence>
<keyword evidence="4" id="KW-0548">Nucleotidyltransferase</keyword>
<evidence type="ECO:0000259" key="11">
    <source>
        <dbReference type="Pfam" id="PF04963"/>
    </source>
</evidence>
<dbReference type="Pfam" id="PF04963">
    <property type="entry name" value="Sigma54_CBD"/>
    <property type="match status" value="1"/>
</dbReference>
<reference evidence="12" key="3">
    <citation type="journal article" date="2023" name="Microbiol. Resour. Announc.">
        <title>Draft Genome Sequence of Granulicatella sp. Strain S8, Isolated from a Marine Fish, Seriola quinqueradiata.</title>
        <authorList>
            <person name="Lee M."/>
            <person name="Farooq A."/>
            <person name="Jeong J.B."/>
            <person name="Jung M.Y."/>
        </authorList>
    </citation>
    <scope>NUCLEOTIDE SEQUENCE</scope>
    <source>
        <strain evidence="12">S8</strain>
    </source>
</reference>
<keyword evidence="8" id="KW-0804">Transcription</keyword>
<feature type="compositionally biased region" description="Low complexity" evidence="9">
    <location>
        <begin position="26"/>
        <end position="35"/>
    </location>
</feature>
<dbReference type="InterPro" id="IPR007046">
    <property type="entry name" value="RNA_pol_sigma_54_core-bd"/>
</dbReference>
<reference evidence="12" key="2">
    <citation type="journal article" date="2023" name="Curr. Microbiol.">
        <title>Granulicatella seriolae sp. nov., a Novel Facultative Anaerobe Isolated from Yellowtail Marine Fish.</title>
        <authorList>
            <person name="Lee M."/>
            <person name="Choi Y.J."/>
            <person name="Farooq A."/>
            <person name="Jeong J.B."/>
            <person name="Jung M.Y."/>
        </authorList>
    </citation>
    <scope>NUCLEOTIDE SEQUENCE</scope>
    <source>
        <strain evidence="12">S8</strain>
    </source>
</reference>
<dbReference type="Pfam" id="PF00309">
    <property type="entry name" value="Sigma54_AID"/>
    <property type="match status" value="1"/>
</dbReference>
<dbReference type="PROSITE" id="PS50044">
    <property type="entry name" value="SIGMA54_3"/>
    <property type="match status" value="1"/>
</dbReference>
<name>A0ABT1WMG4_9LACT</name>
<dbReference type="RefSeq" id="WP_256944768.1">
    <property type="nucleotide sequence ID" value="NZ_JANHNZ010000002.1"/>
</dbReference>
<keyword evidence="7" id="KW-0238">DNA-binding</keyword>
<feature type="compositionally biased region" description="Polar residues" evidence="9">
    <location>
        <begin position="1"/>
        <end position="19"/>
    </location>
</feature>
<keyword evidence="13" id="KW-1185">Reference proteome</keyword>
<dbReference type="PRINTS" id="PR00045">
    <property type="entry name" value="SIGMA54FCT"/>
</dbReference>
<dbReference type="InterPro" id="IPR038709">
    <property type="entry name" value="RpoN_core-bd_sf"/>
</dbReference>
<keyword evidence="3" id="KW-0808">Transferase</keyword>
<comment type="caution">
    <text evidence="12">The sequence shown here is derived from an EMBL/GenBank/DDBJ whole genome shotgun (WGS) entry which is preliminary data.</text>
</comment>
<evidence type="ECO:0000256" key="7">
    <source>
        <dbReference type="ARBA" id="ARBA00023125"/>
    </source>
</evidence>
<dbReference type="EMBL" id="JANHNZ010000002">
    <property type="protein sequence ID" value="MCQ9209661.1"/>
    <property type="molecule type" value="Genomic_DNA"/>
</dbReference>
<dbReference type="Pfam" id="PF04552">
    <property type="entry name" value="Sigma54_DBD"/>
    <property type="match status" value="1"/>
</dbReference>
<comment type="similarity">
    <text evidence="1">Belongs to the sigma-54 factor family.</text>
</comment>
<evidence type="ECO:0000256" key="3">
    <source>
        <dbReference type="ARBA" id="ARBA00022679"/>
    </source>
</evidence>
<dbReference type="InterPro" id="IPR000394">
    <property type="entry name" value="RNA_pol_sigma_54"/>
</dbReference>
<organism evidence="12 13">
    <name type="scientific">Granulicatella seriolae</name>
    <dbReference type="NCBI Taxonomy" id="2967226"/>
    <lineage>
        <taxon>Bacteria</taxon>
        <taxon>Bacillati</taxon>
        <taxon>Bacillota</taxon>
        <taxon>Bacilli</taxon>
        <taxon>Lactobacillales</taxon>
        <taxon>Carnobacteriaceae</taxon>
        <taxon>Granulicatella</taxon>
    </lineage>
</organism>
<evidence type="ECO:0000313" key="13">
    <source>
        <dbReference type="Proteomes" id="UP001059480"/>
    </source>
</evidence>
<evidence type="ECO:0000256" key="6">
    <source>
        <dbReference type="ARBA" id="ARBA00023082"/>
    </source>
</evidence>
<keyword evidence="5" id="KW-0805">Transcription regulation</keyword>
<feature type="region of interest" description="Disordered" evidence="9">
    <location>
        <begin position="1"/>
        <end position="35"/>
    </location>
</feature>
<gene>
    <name evidence="12" type="primary">rpoN</name>
    <name evidence="12" type="ORF">NPA36_03775</name>
</gene>
<protein>
    <submittedName>
        <fullName evidence="12">RNA polymerase factor sigma-54</fullName>
    </submittedName>
</protein>
<accession>A0ABT1WMG4</accession>
<feature type="domain" description="RNA polymerase sigma factor 54 core-binding" evidence="11">
    <location>
        <begin position="104"/>
        <end position="284"/>
    </location>
</feature>
<dbReference type="Gene3D" id="1.10.10.1330">
    <property type="entry name" value="RNA polymerase sigma-54 factor, core-binding domain"/>
    <property type="match status" value="1"/>
</dbReference>
<dbReference type="NCBIfam" id="TIGR02395">
    <property type="entry name" value="rpoN_sigma"/>
    <property type="match status" value="1"/>
</dbReference>
<evidence type="ECO:0000256" key="5">
    <source>
        <dbReference type="ARBA" id="ARBA00023015"/>
    </source>
</evidence>
<keyword evidence="2" id="KW-0240">DNA-directed RNA polymerase</keyword>